<feature type="compositionally biased region" description="Low complexity" evidence="1">
    <location>
        <begin position="73"/>
        <end position="118"/>
    </location>
</feature>
<accession>A0ABW8BJ15</accession>
<feature type="region of interest" description="Disordered" evidence="1">
    <location>
        <begin position="152"/>
        <end position="210"/>
    </location>
</feature>
<dbReference type="EMBL" id="JBITPR010000057">
    <property type="protein sequence ID" value="MFI7874973.1"/>
    <property type="molecule type" value="Genomic_DNA"/>
</dbReference>
<reference evidence="2 3" key="1">
    <citation type="submission" date="2024-07" db="EMBL/GenBank/DDBJ databases">
        <title>Whole genome sequencing of Prodigiosin pigment-producing Streptomyces salinarius isolated from rhizosphere soil of Arachis hypogaea.</title>
        <authorList>
            <person name="Vidhya A."/>
            <person name="Ramya S."/>
        </authorList>
    </citation>
    <scope>NUCLEOTIDE SEQUENCE [LARGE SCALE GENOMIC DNA]</scope>
    <source>
        <strain evidence="2 3">VRMG2420</strain>
    </source>
</reference>
<organism evidence="2 3">
    <name type="scientific">Streptomyces salinarius</name>
    <dbReference type="NCBI Taxonomy" id="2762598"/>
    <lineage>
        <taxon>Bacteria</taxon>
        <taxon>Bacillati</taxon>
        <taxon>Actinomycetota</taxon>
        <taxon>Actinomycetes</taxon>
        <taxon>Kitasatosporales</taxon>
        <taxon>Streptomycetaceae</taxon>
        <taxon>Streptomyces</taxon>
    </lineage>
</organism>
<feature type="compositionally biased region" description="Low complexity" evidence="1">
    <location>
        <begin position="49"/>
        <end position="65"/>
    </location>
</feature>
<evidence type="ECO:0000313" key="2">
    <source>
        <dbReference type="EMBL" id="MFI7874973.1"/>
    </source>
</evidence>
<dbReference type="RefSeq" id="WP_399594596.1">
    <property type="nucleotide sequence ID" value="NZ_JBITPR010000057.1"/>
</dbReference>
<gene>
    <name evidence="2" type="ORF">AB4829_30830</name>
</gene>
<evidence type="ECO:0000313" key="3">
    <source>
        <dbReference type="Proteomes" id="UP001614264"/>
    </source>
</evidence>
<dbReference type="Proteomes" id="UP001614264">
    <property type="component" value="Unassembled WGS sequence"/>
</dbReference>
<sequence length="250" mass="25155">MSSPTPLRTAPTVTPATAPLTTLAAPPLPVAPGGTGPKPPAVQRAATKAVPLRRPAPPAATGAPLPVAPLTPPAASAPRPALPVASAAPAPPAADSVPAAPADPAVTAASAAPGEASAFPVQRAFGRGSRAGRTTGALAASAAAALTETFTRLRPHASPQGPAEPPPPPYSASPPGGPPPYAAVPAAPNPGEGQRPPEYTAVPDGGFDPRQLTEFQLDELVHRIVGRVTRLVRTELRMDRERIGRLRDPR</sequence>
<protein>
    <recommendedName>
        <fullName evidence="4">Extensin</fullName>
    </recommendedName>
</protein>
<dbReference type="PRINTS" id="PR01217">
    <property type="entry name" value="PRICHEXTENSN"/>
</dbReference>
<evidence type="ECO:0000256" key="1">
    <source>
        <dbReference type="SAM" id="MobiDB-lite"/>
    </source>
</evidence>
<feature type="compositionally biased region" description="Low complexity" evidence="1">
    <location>
        <begin position="152"/>
        <end position="161"/>
    </location>
</feature>
<name>A0ABW8BJ15_9ACTN</name>
<feature type="region of interest" description="Disordered" evidence="1">
    <location>
        <begin position="1"/>
        <end position="118"/>
    </location>
</feature>
<proteinExistence type="predicted"/>
<feature type="compositionally biased region" description="Pro residues" evidence="1">
    <location>
        <begin position="162"/>
        <end position="182"/>
    </location>
</feature>
<keyword evidence="3" id="KW-1185">Reference proteome</keyword>
<comment type="caution">
    <text evidence="2">The sequence shown here is derived from an EMBL/GenBank/DDBJ whole genome shotgun (WGS) entry which is preliminary data.</text>
</comment>
<evidence type="ECO:0008006" key="4">
    <source>
        <dbReference type="Google" id="ProtNLM"/>
    </source>
</evidence>
<feature type="compositionally biased region" description="Low complexity" evidence="1">
    <location>
        <begin position="1"/>
        <end position="25"/>
    </location>
</feature>